<name>A0ABQ9EJB5_TEGGR</name>
<dbReference type="EMBL" id="JARBDR010000813">
    <property type="protein sequence ID" value="KAJ8305374.1"/>
    <property type="molecule type" value="Genomic_DNA"/>
</dbReference>
<accession>A0ABQ9EJB5</accession>
<keyword evidence="3" id="KW-1185">Reference proteome</keyword>
<protein>
    <submittedName>
        <fullName evidence="2">Uncharacterized protein</fullName>
    </submittedName>
</protein>
<dbReference type="Proteomes" id="UP001217089">
    <property type="component" value="Unassembled WGS sequence"/>
</dbReference>
<evidence type="ECO:0000313" key="2">
    <source>
        <dbReference type="EMBL" id="KAJ8305374.1"/>
    </source>
</evidence>
<feature type="region of interest" description="Disordered" evidence="1">
    <location>
        <begin position="93"/>
        <end position="116"/>
    </location>
</feature>
<evidence type="ECO:0000313" key="3">
    <source>
        <dbReference type="Proteomes" id="UP001217089"/>
    </source>
</evidence>
<sequence>MLLNQVLLEAIFQKEETEDSESDPLKILDQREDLLTEYNGDSGYEAESRKDGEEEEEHDGEEDILLDNDTADIITPSSLENSKYLYDISGLIADEESPNCSSTPKKPLIDEKGDAT</sequence>
<gene>
    <name evidence="2" type="ORF">KUTeg_015919</name>
</gene>
<proteinExistence type="predicted"/>
<feature type="compositionally biased region" description="Acidic residues" evidence="1">
    <location>
        <begin position="53"/>
        <end position="64"/>
    </location>
</feature>
<comment type="caution">
    <text evidence="2">The sequence shown here is derived from an EMBL/GenBank/DDBJ whole genome shotgun (WGS) entry which is preliminary data.</text>
</comment>
<organism evidence="2 3">
    <name type="scientific">Tegillarca granosa</name>
    <name type="common">Malaysian cockle</name>
    <name type="synonym">Anadara granosa</name>
    <dbReference type="NCBI Taxonomy" id="220873"/>
    <lineage>
        <taxon>Eukaryota</taxon>
        <taxon>Metazoa</taxon>
        <taxon>Spiralia</taxon>
        <taxon>Lophotrochozoa</taxon>
        <taxon>Mollusca</taxon>
        <taxon>Bivalvia</taxon>
        <taxon>Autobranchia</taxon>
        <taxon>Pteriomorphia</taxon>
        <taxon>Arcoida</taxon>
        <taxon>Arcoidea</taxon>
        <taxon>Arcidae</taxon>
        <taxon>Tegillarca</taxon>
    </lineage>
</organism>
<feature type="compositionally biased region" description="Basic and acidic residues" evidence="1">
    <location>
        <begin position="107"/>
        <end position="116"/>
    </location>
</feature>
<evidence type="ECO:0000256" key="1">
    <source>
        <dbReference type="SAM" id="MobiDB-lite"/>
    </source>
</evidence>
<reference evidence="2 3" key="1">
    <citation type="submission" date="2022-12" db="EMBL/GenBank/DDBJ databases">
        <title>Chromosome-level genome of Tegillarca granosa.</title>
        <authorList>
            <person name="Kim J."/>
        </authorList>
    </citation>
    <scope>NUCLEOTIDE SEQUENCE [LARGE SCALE GENOMIC DNA]</scope>
    <source>
        <strain evidence="2">Teg-2019</strain>
        <tissue evidence="2">Adductor muscle</tissue>
    </source>
</reference>
<feature type="region of interest" description="Disordered" evidence="1">
    <location>
        <begin position="37"/>
        <end position="64"/>
    </location>
</feature>